<keyword evidence="2" id="KW-1185">Reference proteome</keyword>
<protein>
    <submittedName>
        <fullName evidence="1">Probable beta-glucosidase I</fullName>
    </submittedName>
</protein>
<gene>
    <name evidence="1" type="ORF">CLIB1444_10S00298</name>
</gene>
<dbReference type="Proteomes" id="UP001152531">
    <property type="component" value="Unassembled WGS sequence"/>
</dbReference>
<evidence type="ECO:0000313" key="2">
    <source>
        <dbReference type="Proteomes" id="UP001152531"/>
    </source>
</evidence>
<organism evidence="1 2">
    <name type="scientific">[Candida] jaroonii</name>
    <dbReference type="NCBI Taxonomy" id="467808"/>
    <lineage>
        <taxon>Eukaryota</taxon>
        <taxon>Fungi</taxon>
        <taxon>Dikarya</taxon>
        <taxon>Ascomycota</taxon>
        <taxon>Saccharomycotina</taxon>
        <taxon>Pichiomycetes</taxon>
        <taxon>Debaryomycetaceae</taxon>
        <taxon>Yamadazyma</taxon>
    </lineage>
</organism>
<reference evidence="1" key="1">
    <citation type="submission" date="2022-06" db="EMBL/GenBank/DDBJ databases">
        <authorList>
            <person name="Legras J.-L."/>
            <person name="Devillers H."/>
            <person name="Grondin C."/>
        </authorList>
    </citation>
    <scope>NUCLEOTIDE SEQUENCE</scope>
    <source>
        <strain evidence="1">CLIB 1444</strain>
    </source>
</reference>
<accession>A0ACA9YCU6</accession>
<proteinExistence type="predicted"/>
<dbReference type="EMBL" id="CALSDN010000010">
    <property type="protein sequence ID" value="CAH6722521.1"/>
    <property type="molecule type" value="Genomic_DNA"/>
</dbReference>
<sequence>MDSEEILRQLTTEEKISLLCGYDNWHTYPIDRFDLPKVRFTDGPNGVRGTKAFNGSSAACFPCGTAMGSTFNKTLLIEAGQLMAIESKHKGAHVILGPTCNMQRGPLGGRGFESFSEDPYLSGLSSSSIIRGMQQENIAATIKHFVCNDLEHERKASDSILTERNLREIYLEPFRLAVKYSNPKCFMTSYTKVNGDRASQSKKLLKDILRDEWGWDGVVMSDWHGLYTAKTALENGLDLEMPGPTYYRQVKSIKHMVDSRELNVQDLDDRARNIINLIEYSKSAGIPEDKLEDELNNTEKTSETLRRIASESIVLLKNEDNILPLKREEKIAIIGPNAKICTFSGGGSAFLRPYYVTSPYESIVSKLSYVPDYSVGCYGFKTLPSLATQLINPVTGKKGYNMKFFLHPAEYGPVETREQFDELNLDQFYIFLQDYRHPKIKNDLYFIDIEGIFVPDETGEYIFGCTVLGTALLYVDNKLLVDNKTHQKKGTSFFNSGSVEVSNTIYLEKDAKYKIRLEFGSRPTFSAPDATVVDFGGGGGINFGAIKKIDPDEEIEKAVKIAKNNDKVVLSIGLTHEWETEGSDRPNMELPLLTNKLVSSVLKANSNTVIVNQSGTPVEFPWLEDSKCLVQAWYGGNEAGNAIADVLFGDYNPSGRLPLTFPKKLKDNPTYLNFKTERGRVLYGEDIFMGYRYYEKMEKEVAFPFGHGLSYTSFEHNNLEISIDENKDLLKVNVDIKNVGNLDGSEVIQLYISHDSSTIRPVKELKGYQKIHLLVGKSKNIEFTLSLKDSTSFFDECFDKWHMEEGDYKVLIGKSSENIQLVDIFTIKRSKLWLGL</sequence>
<comment type="caution">
    <text evidence="1">The sequence shown here is derived from an EMBL/GenBank/DDBJ whole genome shotgun (WGS) entry which is preliminary data.</text>
</comment>
<evidence type="ECO:0000313" key="1">
    <source>
        <dbReference type="EMBL" id="CAH6722521.1"/>
    </source>
</evidence>
<name>A0ACA9YCU6_9ASCO</name>